<evidence type="ECO:0000256" key="4">
    <source>
        <dbReference type="RuleBase" id="RU003744"/>
    </source>
</evidence>
<dbReference type="Proteomes" id="UP001589628">
    <property type="component" value="Unassembled WGS sequence"/>
</dbReference>
<dbReference type="RefSeq" id="WP_035460863.1">
    <property type="nucleotide sequence ID" value="NZ_JBHLZN010000003.1"/>
</dbReference>
<dbReference type="Gene3D" id="3.40.190.10">
    <property type="entry name" value="Periplasmic binding protein-like II"/>
    <property type="match status" value="2"/>
</dbReference>
<comment type="similarity">
    <text evidence="2 4">Belongs to the bacterial solute-binding protein 3 family.</text>
</comment>
<gene>
    <name evidence="6" type="ORF">ACFFLH_10180</name>
</gene>
<evidence type="ECO:0000256" key="3">
    <source>
        <dbReference type="ARBA" id="ARBA00022729"/>
    </source>
</evidence>
<keyword evidence="3" id="KW-0732">Signal</keyword>
<dbReference type="PANTHER" id="PTHR35936:SF17">
    <property type="entry name" value="ARGININE-BINDING EXTRACELLULAR PROTEIN ARTP"/>
    <property type="match status" value="1"/>
</dbReference>
<dbReference type="SUPFAM" id="SSF53850">
    <property type="entry name" value="Periplasmic binding protein-like II"/>
    <property type="match status" value="1"/>
</dbReference>
<dbReference type="CDD" id="cd13530">
    <property type="entry name" value="PBP2_peptides_like"/>
    <property type="match status" value="1"/>
</dbReference>
<dbReference type="EMBL" id="JBHLZN010000003">
    <property type="protein sequence ID" value="MFB9886780.1"/>
    <property type="molecule type" value="Genomic_DNA"/>
</dbReference>
<dbReference type="Pfam" id="PF00497">
    <property type="entry name" value="SBP_bac_3"/>
    <property type="match status" value="1"/>
</dbReference>
<evidence type="ECO:0000259" key="5">
    <source>
        <dbReference type="SMART" id="SM00062"/>
    </source>
</evidence>
<evidence type="ECO:0000256" key="1">
    <source>
        <dbReference type="ARBA" id="ARBA00004196"/>
    </source>
</evidence>
<evidence type="ECO:0000313" key="7">
    <source>
        <dbReference type="Proteomes" id="UP001589628"/>
    </source>
</evidence>
<name>A0ABV5ZBZ5_9GAMM</name>
<accession>A0ABV5ZBZ5</accession>
<dbReference type="SMART" id="SM00062">
    <property type="entry name" value="PBPb"/>
    <property type="match status" value="1"/>
</dbReference>
<dbReference type="InterPro" id="IPR001638">
    <property type="entry name" value="Solute-binding_3/MltF_N"/>
</dbReference>
<comment type="caution">
    <text evidence="6">The sequence shown here is derived from an EMBL/GenBank/DDBJ whole genome shotgun (WGS) entry which is preliminary data.</text>
</comment>
<dbReference type="InterPro" id="IPR018313">
    <property type="entry name" value="SBP_3_CS"/>
</dbReference>
<sequence length="268" mass="30004">MPNLLKPSVAWLVVWMLSLTLWGVDRAAADVLQQVQARGQLNVCIWPDYFAISYRNPRTQVLEGLDIDMAEALAASLQVKLNFVDSSFTQLISNLTEGHCDVAMHGVGVRADRTQYLDFSQPYLRSGIYAVMNKNTRFIRRWQDIDQPGNVVVVMAGTYMEPVMREQLKQATLRTVDSFKAREEEVMSGRADVLMTDYPYGKRMASLTSWAQLLAPPQALAPTDYAYAVKKGEQGMLAVLNRFLQQVQADGRLQAAAQRAGLTAILLQ</sequence>
<evidence type="ECO:0000256" key="2">
    <source>
        <dbReference type="ARBA" id="ARBA00010333"/>
    </source>
</evidence>
<keyword evidence="7" id="KW-1185">Reference proteome</keyword>
<protein>
    <submittedName>
        <fullName evidence="6">ABC transporter substrate-binding protein</fullName>
    </submittedName>
</protein>
<reference evidence="6 7" key="1">
    <citation type="submission" date="2024-09" db="EMBL/GenBank/DDBJ databases">
        <authorList>
            <person name="Sun Q."/>
            <person name="Mori K."/>
        </authorList>
    </citation>
    <scope>NUCLEOTIDE SEQUENCE [LARGE SCALE GENOMIC DNA]</scope>
    <source>
        <strain evidence="6 7">ATCC 51285</strain>
    </source>
</reference>
<proteinExistence type="inferred from homology"/>
<evidence type="ECO:0000313" key="6">
    <source>
        <dbReference type="EMBL" id="MFB9886780.1"/>
    </source>
</evidence>
<dbReference type="PANTHER" id="PTHR35936">
    <property type="entry name" value="MEMBRANE-BOUND LYTIC MUREIN TRANSGLYCOSYLASE F"/>
    <property type="match status" value="1"/>
</dbReference>
<organism evidence="6 7">
    <name type="scientific">Balneatrix alpica</name>
    <dbReference type="NCBI Taxonomy" id="75684"/>
    <lineage>
        <taxon>Bacteria</taxon>
        <taxon>Pseudomonadati</taxon>
        <taxon>Pseudomonadota</taxon>
        <taxon>Gammaproteobacteria</taxon>
        <taxon>Oceanospirillales</taxon>
        <taxon>Balneatrichaceae</taxon>
        <taxon>Balneatrix</taxon>
    </lineage>
</organism>
<comment type="subcellular location">
    <subcellularLocation>
        <location evidence="1">Cell envelope</location>
    </subcellularLocation>
</comment>
<dbReference type="PROSITE" id="PS01039">
    <property type="entry name" value="SBP_BACTERIAL_3"/>
    <property type="match status" value="1"/>
</dbReference>
<feature type="domain" description="Solute-binding protein family 3/N-terminal" evidence="5">
    <location>
        <begin position="40"/>
        <end position="264"/>
    </location>
</feature>